<dbReference type="OrthoDB" id="2579961at2"/>
<feature type="domain" description="Neutral/alkaline non-lysosomal ceramidase N-terminal" evidence="1">
    <location>
        <begin position="49"/>
        <end position="267"/>
    </location>
</feature>
<dbReference type="Pfam" id="PF04734">
    <property type="entry name" value="Ceramidase_alk"/>
    <property type="match status" value="1"/>
</dbReference>
<proteinExistence type="predicted"/>
<dbReference type="AlphaFoldDB" id="A0A3P1CYD1"/>
<protein>
    <recommendedName>
        <fullName evidence="1">Neutral/alkaline non-lysosomal ceramidase N-terminal domain-containing protein</fullName>
    </recommendedName>
</protein>
<dbReference type="Proteomes" id="UP000274271">
    <property type="component" value="Unassembled WGS sequence"/>
</dbReference>
<dbReference type="EMBL" id="RQJP01000001">
    <property type="protein sequence ID" value="RRB18457.1"/>
    <property type="molecule type" value="Genomic_DNA"/>
</dbReference>
<gene>
    <name evidence="2" type="ORF">EHT87_07145</name>
</gene>
<evidence type="ECO:0000313" key="3">
    <source>
        <dbReference type="Proteomes" id="UP000274271"/>
    </source>
</evidence>
<accession>A0A3P1CYD1</accession>
<comment type="caution">
    <text evidence="2">The sequence shown here is derived from an EMBL/GenBank/DDBJ whole genome shotgun (WGS) entry which is preliminary data.</text>
</comment>
<name>A0A3P1CYD1_9BACT</name>
<keyword evidence="3" id="KW-1185">Reference proteome</keyword>
<sequence length="468" mass="51749">MTVSGGNPLKTVRHRSHKRSSYLWIVILLSSIALPARSQTWKAGVATVRITPGESLWLAGYASRTHASDGKLHDLWAKALALEDGTGQKAVLVTSDILGFPKAMSDRIRSRLNSQLGLSKAQIMLNSSHTHSGPVLAYALQDIYPLDAGEQAKIDRYARWLEDQIVALVGAAFRQREPVTLSAQNGVTRFQVNRRNNQEATLRQQTELRGPNDYAVPVIKVVTATGKLKAIAFGYACHPTVLDLYQWSGDYAGFAQLELEKEHPGVTALFFQGAAGDQNPLPRRTVSLARQYGRELAAAVDRVLDEPMRTLPAQLRTAYSEIDLPLSAPPTEAELTKIESENEGYLKRWATRMRADQKQGKPFMTHYPYPMQVWQLGNQPIFSFGGELVIQYAIDCKKRFGPDIFVVGYANDVMGYIPSATILQEGGYEGASSQMVYGLPSRWAPSVPGLIDQEINRLAEQAGVPRQN</sequence>
<evidence type="ECO:0000313" key="2">
    <source>
        <dbReference type="EMBL" id="RRB18457.1"/>
    </source>
</evidence>
<evidence type="ECO:0000259" key="1">
    <source>
        <dbReference type="Pfam" id="PF04734"/>
    </source>
</evidence>
<reference evidence="2 3" key="1">
    <citation type="submission" date="2018-11" db="EMBL/GenBank/DDBJ databases">
        <authorList>
            <person name="Zhou Z."/>
            <person name="Wang G."/>
        </authorList>
    </citation>
    <scope>NUCLEOTIDE SEQUENCE [LARGE SCALE GENOMIC DNA]</scope>
    <source>
        <strain evidence="2 3">KCTC42998</strain>
    </source>
</reference>
<organism evidence="2 3">
    <name type="scientific">Larkinella knui</name>
    <dbReference type="NCBI Taxonomy" id="2025310"/>
    <lineage>
        <taxon>Bacteria</taxon>
        <taxon>Pseudomonadati</taxon>
        <taxon>Bacteroidota</taxon>
        <taxon>Cytophagia</taxon>
        <taxon>Cytophagales</taxon>
        <taxon>Spirosomataceae</taxon>
        <taxon>Larkinella</taxon>
    </lineage>
</organism>
<dbReference type="InterPro" id="IPR031329">
    <property type="entry name" value="NEUT/ALK_ceramidase_N"/>
</dbReference>